<reference evidence="1" key="1">
    <citation type="journal article" date="2015" name="Acta Hortic.">
        <title>Genome features of Pseudomonas syringae pv. actinidiae recently isolated in Korea.</title>
        <authorList>
            <person name="Butler M.I."/>
            <person name="Jung J.S."/>
            <person name="Kim G.H."/>
            <person name="Lamont I."/>
            <person name="Stockwell P."/>
            <person name="Koh Y.J."/>
            <person name="Poulter R.T.M."/>
        </authorList>
    </citation>
    <scope>NUCLEOTIDE SEQUENCE</scope>
    <source>
        <strain evidence="1">SYS1</strain>
    </source>
</reference>
<accession>A0A650D826</accession>
<dbReference type="AlphaFoldDB" id="A0A650D826"/>
<protein>
    <submittedName>
        <fullName evidence="1">Uncharacterized protein</fullName>
    </submittedName>
</protein>
<name>A0A650D826_PSESF</name>
<dbReference type="EMBL" id="MN346706">
    <property type="protein sequence ID" value="QGR26490.1"/>
    <property type="molecule type" value="Genomic_DNA"/>
</dbReference>
<organism evidence="1">
    <name type="scientific">Pseudomonas syringae pv. actinidiae</name>
    <dbReference type="NCBI Taxonomy" id="103796"/>
    <lineage>
        <taxon>Bacteria</taxon>
        <taxon>Pseudomonadati</taxon>
        <taxon>Pseudomonadota</taxon>
        <taxon>Gammaproteobacteria</taxon>
        <taxon>Pseudomonadales</taxon>
        <taxon>Pseudomonadaceae</taxon>
        <taxon>Pseudomonas</taxon>
        <taxon>Pseudomonas syringae</taxon>
    </lineage>
</organism>
<proteinExistence type="predicted"/>
<evidence type="ECO:0000313" key="1">
    <source>
        <dbReference type="EMBL" id="QGR26490.1"/>
    </source>
</evidence>
<sequence length="53" mass="6112">MTHSAWRLASQHKPTIIPTPYQSKDKTLLNHNFGLKSRSDTMKNTNHGPDVYF</sequence>
<reference evidence="1" key="2">
    <citation type="submission" date="2019-08" db="EMBL/GenBank/DDBJ databases">
        <authorList>
            <person name="Butler M.I."/>
            <person name="Jung J.S."/>
            <person name="Kim G.H."/>
            <person name="Lamont I."/>
            <person name="Stockwell P."/>
            <person name="Koh Y.J."/>
            <person name="Poulter R.T.M."/>
        </authorList>
    </citation>
    <scope>NUCLEOTIDE SEQUENCE</scope>
    <source>
        <strain evidence="1">SYS1</strain>
    </source>
</reference>